<keyword evidence="7" id="KW-0732">Signal</keyword>
<evidence type="ECO:0000256" key="2">
    <source>
        <dbReference type="ARBA" id="ARBA00009544"/>
    </source>
</evidence>
<dbReference type="OMA" id="NFATCQT"/>
<dbReference type="InterPro" id="IPR036470">
    <property type="entry name" value="Elicitin_sf"/>
</dbReference>
<gene>
    <name evidence="8" type="primary">SOL4B</name>
    <name evidence="8" type="ORF">PHYSODRAFT_262653</name>
</gene>
<organism evidence="8 9">
    <name type="scientific">Phytophthora sojae (strain P6497)</name>
    <name type="common">Soybean stem and root rot agent</name>
    <name type="synonym">Phytophthora megasperma f. sp. glycines</name>
    <dbReference type="NCBI Taxonomy" id="1094619"/>
    <lineage>
        <taxon>Eukaryota</taxon>
        <taxon>Sar</taxon>
        <taxon>Stramenopiles</taxon>
        <taxon>Oomycota</taxon>
        <taxon>Peronosporomycetes</taxon>
        <taxon>Peronosporales</taxon>
        <taxon>Peronosporaceae</taxon>
        <taxon>Phytophthora</taxon>
    </lineage>
</organism>
<evidence type="ECO:0000256" key="4">
    <source>
        <dbReference type="ARBA" id="ARBA00022978"/>
    </source>
</evidence>
<accession>G5ABB1</accession>
<evidence type="ECO:0000256" key="3">
    <source>
        <dbReference type="ARBA" id="ARBA00022525"/>
    </source>
</evidence>
<keyword evidence="3 6" id="KW-0964">Secreted</keyword>
<feature type="chain" id="PRO_5003473169" description="Elicitin" evidence="7">
    <location>
        <begin position="22"/>
        <end position="157"/>
    </location>
</feature>
<dbReference type="InterPro" id="IPR002200">
    <property type="entry name" value="Elicitin"/>
</dbReference>
<evidence type="ECO:0000256" key="7">
    <source>
        <dbReference type="SAM" id="SignalP"/>
    </source>
</evidence>
<proteinExistence type="inferred from homology"/>
<feature type="signal peptide" evidence="7">
    <location>
        <begin position="1"/>
        <end position="21"/>
    </location>
</feature>
<dbReference type="GO" id="GO:0052040">
    <property type="term" value="P:symbiont-mediated perturbation of host programmed cell death"/>
    <property type="evidence" value="ECO:0007669"/>
    <property type="project" value="UniProtKB-UniRule"/>
</dbReference>
<evidence type="ECO:0000256" key="1">
    <source>
        <dbReference type="ARBA" id="ARBA00004613"/>
    </source>
</evidence>
<dbReference type="Pfam" id="PF00964">
    <property type="entry name" value="Elicitin"/>
    <property type="match status" value="1"/>
</dbReference>
<dbReference type="AlphaFoldDB" id="G5ABB1"/>
<dbReference type="GO" id="GO:0005576">
    <property type="term" value="C:extracellular region"/>
    <property type="evidence" value="ECO:0007669"/>
    <property type="project" value="UniProtKB-SubCell"/>
</dbReference>
<keyword evidence="9" id="KW-1185">Reference proteome</keyword>
<dbReference type="RefSeq" id="XP_009536822.1">
    <property type="nucleotide sequence ID" value="XM_009538527.1"/>
</dbReference>
<keyword evidence="5 6" id="KW-1015">Disulfide bond</keyword>
<comment type="subcellular location">
    <subcellularLocation>
        <location evidence="1 6">Secreted</location>
    </subcellularLocation>
</comment>
<dbReference type="SMART" id="SM01187">
    <property type="entry name" value="Elicitin"/>
    <property type="match status" value="1"/>
</dbReference>
<sequence length="157" mass="16395">MQSVAIFLTAFLVVVTFVANAENCTVLEVYTALEPVASDANFAACQTDSNYSLLSFAAPTLNQSEAFCASSACQTRLNTTLSSGLLPDCQVAIGAHRLNLTNAVTIAARCPTSLMERAVSKEEDHDTIGHTADNVATVVGHSVPMDELGAALSTLGI</sequence>
<evidence type="ECO:0000313" key="9">
    <source>
        <dbReference type="Proteomes" id="UP000002640"/>
    </source>
</evidence>
<evidence type="ECO:0000256" key="6">
    <source>
        <dbReference type="RuleBase" id="RU368111"/>
    </source>
</evidence>
<dbReference type="Proteomes" id="UP000002640">
    <property type="component" value="Unassembled WGS sequence"/>
</dbReference>
<keyword evidence="4 6" id="KW-0928">Hypersensitive response elicitation</keyword>
<dbReference type="KEGG" id="psoj:PHYSODRAFT_262653"/>
<dbReference type="InParanoid" id="G5ABB1"/>
<dbReference type="SMR" id="G5ABB1"/>
<comment type="function">
    <text evidence="6">Induces local and distal defense responses (incompatible hypersensitive reaction) in plants from the solanaceae and cruciferae families. Elicits leaf necrosis and causes the accumulation of pathogenesis-related proteins. Might interact with the lipidic molecules of the plasma membrane.</text>
</comment>
<dbReference type="EMBL" id="JH159162">
    <property type="protein sequence ID" value="EGZ07256.1"/>
    <property type="molecule type" value="Genomic_DNA"/>
</dbReference>
<name>G5ABB1_PHYSP</name>
<reference evidence="8 9" key="1">
    <citation type="journal article" date="2006" name="Science">
        <title>Phytophthora genome sequences uncover evolutionary origins and mechanisms of pathogenesis.</title>
        <authorList>
            <person name="Tyler B.M."/>
            <person name="Tripathy S."/>
            <person name="Zhang X."/>
            <person name="Dehal P."/>
            <person name="Jiang R.H."/>
            <person name="Aerts A."/>
            <person name="Arredondo F.D."/>
            <person name="Baxter L."/>
            <person name="Bensasson D."/>
            <person name="Beynon J.L."/>
            <person name="Chapman J."/>
            <person name="Damasceno C.M."/>
            <person name="Dorrance A.E."/>
            <person name="Dou D."/>
            <person name="Dickerman A.W."/>
            <person name="Dubchak I.L."/>
            <person name="Garbelotto M."/>
            <person name="Gijzen M."/>
            <person name="Gordon S.G."/>
            <person name="Govers F."/>
            <person name="Grunwald N.J."/>
            <person name="Huang W."/>
            <person name="Ivors K.L."/>
            <person name="Jones R.W."/>
            <person name="Kamoun S."/>
            <person name="Krampis K."/>
            <person name="Lamour K.H."/>
            <person name="Lee M.K."/>
            <person name="McDonald W.H."/>
            <person name="Medina M."/>
            <person name="Meijer H.J."/>
            <person name="Nordberg E.K."/>
            <person name="Maclean D.J."/>
            <person name="Ospina-Giraldo M.D."/>
            <person name="Morris P.F."/>
            <person name="Phuntumart V."/>
            <person name="Putnam N.H."/>
            <person name="Rash S."/>
            <person name="Rose J.K."/>
            <person name="Sakihama Y."/>
            <person name="Salamov A.A."/>
            <person name="Savidor A."/>
            <person name="Scheuring C.F."/>
            <person name="Smith B.M."/>
            <person name="Sobral B.W."/>
            <person name="Terry A."/>
            <person name="Torto-Alalibo T.A."/>
            <person name="Win J."/>
            <person name="Xu Z."/>
            <person name="Zhang H."/>
            <person name="Grigoriev I.V."/>
            <person name="Rokhsar D.S."/>
            <person name="Boore J.L."/>
        </authorList>
    </citation>
    <scope>NUCLEOTIDE SEQUENCE [LARGE SCALE GENOMIC DNA]</scope>
    <source>
        <strain evidence="8 9">P6497</strain>
    </source>
</reference>
<dbReference type="SUPFAM" id="SSF48647">
    <property type="entry name" value="Fungal elicitin"/>
    <property type="match status" value="1"/>
</dbReference>
<comment type="similarity">
    <text evidence="2 6">Belongs to the elicitin family.</text>
</comment>
<dbReference type="GeneID" id="20639407"/>
<evidence type="ECO:0000313" key="8">
    <source>
        <dbReference type="EMBL" id="EGZ07256.1"/>
    </source>
</evidence>
<dbReference type="Gene3D" id="1.10.239.10">
    <property type="entry name" value="Elicitin domain"/>
    <property type="match status" value="1"/>
</dbReference>
<evidence type="ECO:0000256" key="5">
    <source>
        <dbReference type="ARBA" id="ARBA00023157"/>
    </source>
</evidence>
<protein>
    <recommendedName>
        <fullName evidence="6">Elicitin</fullName>
    </recommendedName>
</protein>